<keyword evidence="3" id="KW-0378">Hydrolase</keyword>
<dbReference type="Pfam" id="PF07687">
    <property type="entry name" value="M20_dimer"/>
    <property type="match status" value="1"/>
</dbReference>
<dbReference type="InterPro" id="IPR011650">
    <property type="entry name" value="Peptidase_M20_dimer"/>
</dbReference>
<keyword evidence="1" id="KW-0464">Manganese</keyword>
<evidence type="ECO:0000256" key="1">
    <source>
        <dbReference type="PIRSR" id="PIRSR005962-1"/>
    </source>
</evidence>
<feature type="domain" description="Peptidase M20 dimerisation" evidence="2">
    <location>
        <begin position="182"/>
        <end position="269"/>
    </location>
</feature>
<dbReference type="InterPro" id="IPR002933">
    <property type="entry name" value="Peptidase_M20"/>
</dbReference>
<feature type="binding site" evidence="1">
    <location>
        <position position="94"/>
    </location>
    <ligand>
        <name>Mn(2+)</name>
        <dbReference type="ChEBI" id="CHEBI:29035"/>
        <label>2</label>
    </ligand>
</feature>
<dbReference type="Proteomes" id="UP000501868">
    <property type="component" value="Chromosome"/>
</dbReference>
<dbReference type="Gene3D" id="3.40.630.10">
    <property type="entry name" value="Zn peptidases"/>
    <property type="match status" value="1"/>
</dbReference>
<dbReference type="SUPFAM" id="SSF53187">
    <property type="entry name" value="Zn-dependent exopeptidases"/>
    <property type="match status" value="1"/>
</dbReference>
<feature type="binding site" evidence="1">
    <location>
        <position position="154"/>
    </location>
    <ligand>
        <name>Mn(2+)</name>
        <dbReference type="ChEBI" id="CHEBI:29035"/>
        <label>2</label>
    </ligand>
</feature>
<reference evidence="3 4" key="2">
    <citation type="submission" date="2020-04" db="EMBL/GenBank/DDBJ databases">
        <authorList>
            <person name="Fomenkov A."/>
            <person name="Anton B.P."/>
            <person name="Roberts R.J."/>
        </authorList>
    </citation>
    <scope>NUCLEOTIDE SEQUENCE [LARGE SCALE GENOMIC DNA]</scope>
    <source>
        <strain evidence="3 4">S2</strain>
    </source>
</reference>
<evidence type="ECO:0000259" key="2">
    <source>
        <dbReference type="Pfam" id="PF07687"/>
    </source>
</evidence>
<dbReference type="GO" id="GO:0016787">
    <property type="term" value="F:hydrolase activity"/>
    <property type="evidence" value="ECO:0007669"/>
    <property type="project" value="UniProtKB-KW"/>
</dbReference>
<dbReference type="Pfam" id="PF01546">
    <property type="entry name" value="Peptidase_M20"/>
    <property type="match status" value="1"/>
</dbReference>
<dbReference type="PIRSF" id="PIRSF005962">
    <property type="entry name" value="Pept_M20D_amidohydro"/>
    <property type="match status" value="1"/>
</dbReference>
<dbReference type="EMBL" id="CP051128">
    <property type="protein sequence ID" value="QIZ09261.1"/>
    <property type="molecule type" value="Genomic_DNA"/>
</dbReference>
<keyword evidence="1" id="KW-0479">Metal-binding</keyword>
<feature type="binding site" evidence="1">
    <location>
        <position position="130"/>
    </location>
    <ligand>
        <name>Mn(2+)</name>
        <dbReference type="ChEBI" id="CHEBI:29035"/>
        <label>2</label>
    </ligand>
</feature>
<proteinExistence type="predicted"/>
<dbReference type="SUPFAM" id="SSF55031">
    <property type="entry name" value="Bacterial exopeptidase dimerisation domain"/>
    <property type="match status" value="1"/>
</dbReference>
<dbReference type="PANTHER" id="PTHR11014">
    <property type="entry name" value="PEPTIDASE M20 FAMILY MEMBER"/>
    <property type="match status" value="1"/>
</dbReference>
<dbReference type="NCBIfam" id="TIGR01891">
    <property type="entry name" value="amidohydrolases"/>
    <property type="match status" value="1"/>
</dbReference>
<accession>A0A6H1P7L4</accession>
<dbReference type="AlphaFoldDB" id="A0A6H1P7L4"/>
<comment type="cofactor">
    <cofactor evidence="1">
        <name>Mn(2+)</name>
        <dbReference type="ChEBI" id="CHEBI:29035"/>
    </cofactor>
    <text evidence="1">The Mn(2+) ion enhances activity.</text>
</comment>
<reference evidence="3 4" key="1">
    <citation type="submission" date="2020-04" db="EMBL/GenBank/DDBJ databases">
        <title>Genome-Wide Identification of 5-Methylcytosine Sites in Bacterial Genomes By High-Throughput Sequencing of MspJI Restriction Fragments.</title>
        <authorList>
            <person name="Wu V."/>
        </authorList>
    </citation>
    <scope>NUCLEOTIDE SEQUENCE [LARGE SCALE GENOMIC DNA]</scope>
    <source>
        <strain evidence="3 4">S2</strain>
    </source>
</reference>
<dbReference type="PANTHER" id="PTHR11014:SF122">
    <property type="entry name" value="AMIDOHYDROLASE AMHX"/>
    <property type="match status" value="1"/>
</dbReference>
<organism evidence="3 4">
    <name type="scientific">Priestia megaterium</name>
    <name type="common">Bacillus megaterium</name>
    <dbReference type="NCBI Taxonomy" id="1404"/>
    <lineage>
        <taxon>Bacteria</taxon>
        <taxon>Bacillati</taxon>
        <taxon>Bacillota</taxon>
        <taxon>Bacilli</taxon>
        <taxon>Bacillales</taxon>
        <taxon>Bacillaceae</taxon>
        <taxon>Priestia</taxon>
    </lineage>
</organism>
<gene>
    <name evidence="3" type="ORF">HFZ78_23270</name>
</gene>
<dbReference type="GO" id="GO:0046872">
    <property type="term" value="F:metal ion binding"/>
    <property type="evidence" value="ECO:0007669"/>
    <property type="project" value="UniProtKB-KW"/>
</dbReference>
<dbReference type="InterPro" id="IPR036264">
    <property type="entry name" value="Bact_exopeptidase_dim_dom"/>
</dbReference>
<feature type="binding site" evidence="1">
    <location>
        <position position="96"/>
    </location>
    <ligand>
        <name>Mn(2+)</name>
        <dbReference type="ChEBI" id="CHEBI:29035"/>
        <label>2</label>
    </ligand>
</feature>
<dbReference type="InterPro" id="IPR017439">
    <property type="entry name" value="Amidohydrolase"/>
</dbReference>
<evidence type="ECO:0000313" key="3">
    <source>
        <dbReference type="EMBL" id="QIZ09261.1"/>
    </source>
</evidence>
<name>A0A6H1P7L4_PRIMG</name>
<feature type="binding site" evidence="1">
    <location>
        <position position="349"/>
    </location>
    <ligand>
        <name>Mn(2+)</name>
        <dbReference type="ChEBI" id="CHEBI:29035"/>
        <label>2</label>
    </ligand>
</feature>
<evidence type="ECO:0000313" key="4">
    <source>
        <dbReference type="Proteomes" id="UP000501868"/>
    </source>
</evidence>
<dbReference type="Gene3D" id="3.30.70.360">
    <property type="match status" value="1"/>
</dbReference>
<protein>
    <submittedName>
        <fullName evidence="3">Amidohydrolase</fullName>
    </submittedName>
</protein>
<sequence length="378" mass="41367">MSQLINFMNEQEQAILKTYADLHQLAEPSWQEQKTSQYIQEELAKAGISFKTYEGHFGIVADIPGEGNEIVALRADMDALLQEVKRKVQPNHSCGHDAHITMVLHTALAIAANKSFHTKPIRFIFQPAEEKGEGALRMMQEGALEGVQYLFGVHLRPWMEVPMGKVAPAIVHSSCATIYGVIKGKQAHASRPQDGNNPIEAASYLIQALQNIRLKNPNSFSIKMTGLHAGGDSSNVIPETAKFILDLRASTNEAMDELQSRAVDLLEKVGTLTGTSITGTLKEFVPAARLNPEAIKLAKMAAASVLGEENVVDKCISQGGEDFHFYTLQNPDVKATMIGLGCDLHPGLHHPDMQFNQKALLYGTKILTSLLYNAASKK</sequence>